<evidence type="ECO:0000313" key="8">
    <source>
        <dbReference type="EMBL" id="UZP73849.1"/>
    </source>
</evidence>
<dbReference type="PROSITE" id="PS00195">
    <property type="entry name" value="GLUTAREDOXIN_1"/>
    <property type="match status" value="1"/>
</dbReference>
<comment type="function">
    <text evidence="6">Has a glutathione-disulfide oxidoreductase activity in the presence of NADPH and glutathione reductase. Reduces low molecular weight disulfides and proteins.</text>
</comment>
<feature type="domain" description="Glutaredoxin" evidence="7">
    <location>
        <begin position="4"/>
        <end position="63"/>
    </location>
</feature>
<dbReference type="PRINTS" id="PR00160">
    <property type="entry name" value="GLUTAREDOXIN"/>
</dbReference>
<evidence type="ECO:0000256" key="3">
    <source>
        <dbReference type="ARBA" id="ARBA00022982"/>
    </source>
</evidence>
<dbReference type="NCBIfam" id="TIGR02181">
    <property type="entry name" value="GRX_bact"/>
    <property type="match status" value="1"/>
</dbReference>
<dbReference type="InterPro" id="IPR011900">
    <property type="entry name" value="GRX_bact"/>
</dbReference>
<reference evidence="8 9" key="1">
    <citation type="submission" date="2019-02" db="EMBL/GenBank/DDBJ databases">
        <title>Halieaceae_genomes.</title>
        <authorList>
            <person name="Li S.-H."/>
        </authorList>
    </citation>
    <scope>NUCLEOTIDE SEQUENCE [LARGE SCALE GENOMIC DNA]</scope>
    <source>
        <strain evidence="8 9">JH123</strain>
    </source>
</reference>
<dbReference type="InterPro" id="IPR014025">
    <property type="entry name" value="Glutaredoxin_subgr"/>
</dbReference>
<protein>
    <recommendedName>
        <fullName evidence="6">Glutaredoxin</fullName>
    </recommendedName>
</protein>
<dbReference type="PANTHER" id="PTHR45694:SF18">
    <property type="entry name" value="GLUTAREDOXIN-1-RELATED"/>
    <property type="match status" value="1"/>
</dbReference>
<dbReference type="RefSeq" id="WP_279242648.1">
    <property type="nucleotide sequence ID" value="NZ_CP036501.1"/>
</dbReference>
<dbReference type="SUPFAM" id="SSF52833">
    <property type="entry name" value="Thioredoxin-like"/>
    <property type="match status" value="1"/>
</dbReference>
<dbReference type="EMBL" id="CP036501">
    <property type="protein sequence ID" value="UZP73849.1"/>
    <property type="molecule type" value="Genomic_DNA"/>
</dbReference>
<accession>A0ABY6Q3L3</accession>
<evidence type="ECO:0000256" key="4">
    <source>
        <dbReference type="ARBA" id="ARBA00023157"/>
    </source>
</evidence>
<evidence type="ECO:0000313" key="9">
    <source>
        <dbReference type="Proteomes" id="UP001317963"/>
    </source>
</evidence>
<comment type="similarity">
    <text evidence="1 6">Belongs to the glutaredoxin family.</text>
</comment>
<evidence type="ECO:0000256" key="1">
    <source>
        <dbReference type="ARBA" id="ARBA00007787"/>
    </source>
</evidence>
<keyword evidence="2 6" id="KW-0813">Transport</keyword>
<name>A0ABY6Q3L3_9GAMM</name>
<dbReference type="PANTHER" id="PTHR45694">
    <property type="entry name" value="GLUTAREDOXIN 2"/>
    <property type="match status" value="1"/>
</dbReference>
<dbReference type="InterPro" id="IPR036249">
    <property type="entry name" value="Thioredoxin-like_sf"/>
</dbReference>
<dbReference type="InterPro" id="IPR002109">
    <property type="entry name" value="Glutaredoxin"/>
</dbReference>
<dbReference type="PROSITE" id="PS51354">
    <property type="entry name" value="GLUTAREDOXIN_2"/>
    <property type="match status" value="1"/>
</dbReference>
<dbReference type="CDD" id="cd03418">
    <property type="entry name" value="GRX_GRXb_1_3_like"/>
    <property type="match status" value="1"/>
</dbReference>
<sequence>MKPVTIYTTRWCPFCVRAKQLLSNKSVSFTEIPVDGDAPLRAKMASMAGATSVPQIWIGDQHVGGCDELYGLERQQRLDSMLQEEA</sequence>
<evidence type="ECO:0000256" key="6">
    <source>
        <dbReference type="RuleBase" id="RU364065"/>
    </source>
</evidence>
<dbReference type="InterPro" id="IPR011767">
    <property type="entry name" value="GLR_AS"/>
</dbReference>
<proteinExistence type="inferred from homology"/>
<organism evidence="8 9">
    <name type="scientific">Candidatus Paraluminiphilus aquimaris</name>
    <dbReference type="NCBI Taxonomy" id="2518994"/>
    <lineage>
        <taxon>Bacteria</taxon>
        <taxon>Pseudomonadati</taxon>
        <taxon>Pseudomonadota</taxon>
        <taxon>Gammaproteobacteria</taxon>
        <taxon>Cellvibrionales</taxon>
        <taxon>Halieaceae</taxon>
        <taxon>Candidatus Paraluminiphilus</taxon>
    </lineage>
</organism>
<dbReference type="Proteomes" id="UP001317963">
    <property type="component" value="Chromosome"/>
</dbReference>
<evidence type="ECO:0000256" key="5">
    <source>
        <dbReference type="ARBA" id="ARBA00023284"/>
    </source>
</evidence>
<gene>
    <name evidence="8" type="primary">grxC</name>
    <name evidence="8" type="ORF">E0F26_03420</name>
</gene>
<dbReference type="Pfam" id="PF00462">
    <property type="entry name" value="Glutaredoxin"/>
    <property type="match status" value="1"/>
</dbReference>
<dbReference type="Gene3D" id="3.40.30.10">
    <property type="entry name" value="Glutaredoxin"/>
    <property type="match status" value="1"/>
</dbReference>
<keyword evidence="5 6" id="KW-0676">Redox-active center</keyword>
<keyword evidence="9" id="KW-1185">Reference proteome</keyword>
<keyword evidence="4" id="KW-1015">Disulfide bond</keyword>
<keyword evidence="6" id="KW-0963">Cytoplasm</keyword>
<evidence type="ECO:0000256" key="2">
    <source>
        <dbReference type="ARBA" id="ARBA00022448"/>
    </source>
</evidence>
<keyword evidence="3 6" id="KW-0249">Electron transport</keyword>
<evidence type="ECO:0000259" key="7">
    <source>
        <dbReference type="Pfam" id="PF00462"/>
    </source>
</evidence>